<dbReference type="EMBL" id="CP033019">
    <property type="protein sequence ID" value="AYM76393.1"/>
    <property type="molecule type" value="Genomic_DNA"/>
</dbReference>
<dbReference type="RefSeq" id="WP_121669345.1">
    <property type="nucleotide sequence ID" value="NZ_CP033019.1"/>
</dbReference>
<keyword evidence="1" id="KW-0732">Signal</keyword>
<reference evidence="2 3" key="1">
    <citation type="submission" date="2018-10" db="EMBL/GenBank/DDBJ databases">
        <title>Effects of UV and annual dynamics of microbial communities in freshwater RAS systems.</title>
        <authorList>
            <person name="Bekkelund A.K."/>
            <person name="Hansen B.R."/>
            <person name="Stokken H."/>
            <person name="Eriksen B.F."/>
            <person name="Kashulin N.A."/>
        </authorList>
    </citation>
    <scope>NUCLEOTIDE SEQUENCE [LARGE SCALE GENOMIC DNA]</scope>
    <source>
        <strain evidence="2 3">BHSEK</strain>
    </source>
</reference>
<evidence type="ECO:0000256" key="1">
    <source>
        <dbReference type="SAM" id="SignalP"/>
    </source>
</evidence>
<feature type="chain" id="PRO_5018206364" description="Lipoprotein" evidence="1">
    <location>
        <begin position="28"/>
        <end position="175"/>
    </location>
</feature>
<evidence type="ECO:0000313" key="3">
    <source>
        <dbReference type="Proteomes" id="UP000279594"/>
    </source>
</evidence>
<name>A0A3G2E8R4_9BURK</name>
<dbReference type="Proteomes" id="UP000279594">
    <property type="component" value="Chromosome"/>
</dbReference>
<organism evidence="2 3">
    <name type="scientific">Janthinobacterium agaricidamnosum</name>
    <dbReference type="NCBI Taxonomy" id="55508"/>
    <lineage>
        <taxon>Bacteria</taxon>
        <taxon>Pseudomonadati</taxon>
        <taxon>Pseudomonadota</taxon>
        <taxon>Betaproteobacteria</taxon>
        <taxon>Burkholderiales</taxon>
        <taxon>Oxalobacteraceae</taxon>
        <taxon>Janthinobacterium</taxon>
    </lineage>
</organism>
<evidence type="ECO:0000313" key="2">
    <source>
        <dbReference type="EMBL" id="AYM76393.1"/>
    </source>
</evidence>
<evidence type="ECO:0008006" key="4">
    <source>
        <dbReference type="Google" id="ProtNLM"/>
    </source>
</evidence>
<proteinExistence type="predicted"/>
<accession>A0A3G2E8R4</accession>
<gene>
    <name evidence="2" type="ORF">D9M09_11800</name>
</gene>
<protein>
    <recommendedName>
        <fullName evidence="4">Lipoprotein</fullName>
    </recommendedName>
</protein>
<feature type="signal peptide" evidence="1">
    <location>
        <begin position="1"/>
        <end position="27"/>
    </location>
</feature>
<keyword evidence="3" id="KW-1185">Reference proteome</keyword>
<dbReference type="AlphaFoldDB" id="A0A3G2E8R4"/>
<sequence length="175" mass="19258">MQHSPGNNPISTLLRGVLRLLAWPLLALVSAACTSTTRHPASEPTQVVLRFTYDDGKPMRHDDYLANARQQTYIKRCSKIGSTTVCDVGSDPLFTGGDAPLDANGEVRVTLHSTGPIGNNPTTHCIKGKGYVFDSGDWKRGPFSPGQVIEIRYRIREMDMACPWSSGTPPWWDKS</sequence>